<name>A0A2P5W6F5_GOSBA</name>
<dbReference type="AlphaFoldDB" id="A0A2P5W6F5"/>
<gene>
    <name evidence="1" type="ORF">GOBAR_AA34005</name>
</gene>
<dbReference type="EMBL" id="KZ668891">
    <property type="protein sequence ID" value="PPR86686.1"/>
    <property type="molecule type" value="Genomic_DNA"/>
</dbReference>
<protein>
    <submittedName>
        <fullName evidence="1">Uncharacterized protein</fullName>
    </submittedName>
</protein>
<evidence type="ECO:0000313" key="2">
    <source>
        <dbReference type="Proteomes" id="UP000239757"/>
    </source>
</evidence>
<proteinExistence type="predicted"/>
<accession>A0A2P5W6F5</accession>
<sequence>MSCFVHFSHTRVRRSTPVFVLTVSTTGGGHGHVLRQCSILSFNHGFKTRACLMPVLLWQFRPRPCHTTVATCRFPCWENFSLFSHGLSHTHVLGRVGFRKPAFHDSVSYLVVVQKSTWQAVQSEFRALRLMIVDF</sequence>
<reference evidence="1 2" key="1">
    <citation type="submission" date="2015-01" db="EMBL/GenBank/DDBJ databases">
        <title>Genome of allotetraploid Gossypium barbadense reveals genomic plasticity and fiber elongation in cotton evolution.</title>
        <authorList>
            <person name="Chen X."/>
            <person name="Liu X."/>
            <person name="Zhao B."/>
            <person name="Zheng H."/>
            <person name="Hu Y."/>
            <person name="Lu G."/>
            <person name="Yang C."/>
            <person name="Chen J."/>
            <person name="Shan C."/>
            <person name="Zhang L."/>
            <person name="Zhou Y."/>
            <person name="Wang L."/>
            <person name="Guo W."/>
            <person name="Bai Y."/>
            <person name="Ruan J."/>
            <person name="Shangguan X."/>
            <person name="Mao Y."/>
            <person name="Jiang J."/>
            <person name="Zhu Y."/>
            <person name="Lei J."/>
            <person name="Kang H."/>
            <person name="Chen S."/>
            <person name="He X."/>
            <person name="Wang R."/>
            <person name="Wang Y."/>
            <person name="Chen J."/>
            <person name="Wang L."/>
            <person name="Yu S."/>
            <person name="Wang B."/>
            <person name="Wei J."/>
            <person name="Song S."/>
            <person name="Lu X."/>
            <person name="Gao Z."/>
            <person name="Gu W."/>
            <person name="Deng X."/>
            <person name="Ma D."/>
            <person name="Wang S."/>
            <person name="Liang W."/>
            <person name="Fang L."/>
            <person name="Cai C."/>
            <person name="Zhu X."/>
            <person name="Zhou B."/>
            <person name="Zhang Y."/>
            <person name="Chen Z."/>
            <person name="Xu S."/>
            <person name="Zhu R."/>
            <person name="Wang S."/>
            <person name="Zhang T."/>
            <person name="Zhao G."/>
        </authorList>
    </citation>
    <scope>NUCLEOTIDE SEQUENCE [LARGE SCALE GENOMIC DNA]</scope>
    <source>
        <strain evidence="2">cv. Xinhai21</strain>
        <tissue evidence="1">Leaf</tissue>
    </source>
</reference>
<evidence type="ECO:0000313" key="1">
    <source>
        <dbReference type="EMBL" id="PPR86686.1"/>
    </source>
</evidence>
<dbReference type="Proteomes" id="UP000239757">
    <property type="component" value="Unassembled WGS sequence"/>
</dbReference>
<organism evidence="1 2">
    <name type="scientific">Gossypium barbadense</name>
    <name type="common">Sea Island cotton</name>
    <name type="synonym">Hibiscus barbadensis</name>
    <dbReference type="NCBI Taxonomy" id="3634"/>
    <lineage>
        <taxon>Eukaryota</taxon>
        <taxon>Viridiplantae</taxon>
        <taxon>Streptophyta</taxon>
        <taxon>Embryophyta</taxon>
        <taxon>Tracheophyta</taxon>
        <taxon>Spermatophyta</taxon>
        <taxon>Magnoliopsida</taxon>
        <taxon>eudicotyledons</taxon>
        <taxon>Gunneridae</taxon>
        <taxon>Pentapetalae</taxon>
        <taxon>rosids</taxon>
        <taxon>malvids</taxon>
        <taxon>Malvales</taxon>
        <taxon>Malvaceae</taxon>
        <taxon>Malvoideae</taxon>
        <taxon>Gossypium</taxon>
    </lineage>
</organism>